<proteinExistence type="predicted"/>
<protein>
    <submittedName>
        <fullName evidence="1">Uncharacterized protein</fullName>
    </submittedName>
</protein>
<evidence type="ECO:0000313" key="1">
    <source>
        <dbReference type="EMBL" id="QHU12075.1"/>
    </source>
</evidence>
<dbReference type="AlphaFoldDB" id="A0A6C0K200"/>
<sequence length="136" mass="16422">MLDRIPIDLQERILCFLPLLGIAMRPVSTNYRRLWINAISMDPVLFSDWKTLLSLRIITKTLQSHLQEKITERIELSSSIPVKSHYLSSFQIQHWEWKRKKLGTSIRILHERLHRMHLKKLKYLSLMRRAYRRFPS</sequence>
<name>A0A6C0K200_9ZZZZ</name>
<dbReference type="EMBL" id="MN740797">
    <property type="protein sequence ID" value="QHU12075.1"/>
    <property type="molecule type" value="Genomic_DNA"/>
</dbReference>
<organism evidence="1">
    <name type="scientific">viral metagenome</name>
    <dbReference type="NCBI Taxonomy" id="1070528"/>
    <lineage>
        <taxon>unclassified sequences</taxon>
        <taxon>metagenomes</taxon>
        <taxon>organismal metagenomes</taxon>
    </lineage>
</organism>
<accession>A0A6C0K200</accession>
<reference evidence="1" key="1">
    <citation type="journal article" date="2020" name="Nature">
        <title>Giant virus diversity and host interactions through global metagenomics.</title>
        <authorList>
            <person name="Schulz F."/>
            <person name="Roux S."/>
            <person name="Paez-Espino D."/>
            <person name="Jungbluth S."/>
            <person name="Walsh D.A."/>
            <person name="Denef V.J."/>
            <person name="McMahon K.D."/>
            <person name="Konstantinidis K.T."/>
            <person name="Eloe-Fadrosh E.A."/>
            <person name="Kyrpides N.C."/>
            <person name="Woyke T."/>
        </authorList>
    </citation>
    <scope>NUCLEOTIDE SEQUENCE</scope>
    <source>
        <strain evidence="1">GVMAG-S-1101169-75</strain>
    </source>
</reference>